<dbReference type="InterPro" id="IPR013319">
    <property type="entry name" value="GH11/12"/>
</dbReference>
<evidence type="ECO:0000313" key="5">
    <source>
        <dbReference type="Proteomes" id="UP000193240"/>
    </source>
</evidence>
<evidence type="ECO:0000256" key="3">
    <source>
        <dbReference type="SAM" id="SignalP"/>
    </source>
</evidence>
<reference evidence="4 5" key="1">
    <citation type="journal article" date="2017" name="Genome Announc.">
        <title>Genome sequence of the saprophytic ascomycete Epicoccum nigrum ICMP 19927 strain isolated from New Zealand.</title>
        <authorList>
            <person name="Fokin M."/>
            <person name="Fleetwood D."/>
            <person name="Weir B.S."/>
            <person name="Villas-Boas S.G."/>
        </authorList>
    </citation>
    <scope>NUCLEOTIDE SEQUENCE [LARGE SCALE GENOMIC DNA]</scope>
    <source>
        <strain evidence="4 5">ICMP 19927</strain>
    </source>
</reference>
<evidence type="ECO:0000256" key="2">
    <source>
        <dbReference type="RuleBase" id="RU361163"/>
    </source>
</evidence>
<dbReference type="GO" id="GO:0000272">
    <property type="term" value="P:polysaccharide catabolic process"/>
    <property type="evidence" value="ECO:0007669"/>
    <property type="project" value="UniProtKB-KW"/>
</dbReference>
<dbReference type="Proteomes" id="UP000193240">
    <property type="component" value="Unassembled WGS sequence"/>
</dbReference>
<dbReference type="STRING" id="105696.A0A1Y2M5A9"/>
<keyword evidence="2" id="KW-0378">Hydrolase</keyword>
<proteinExistence type="inferred from homology"/>
<protein>
    <recommendedName>
        <fullName evidence="6">Glycoside hydrolase family 12 protein</fullName>
    </recommendedName>
</protein>
<keyword evidence="3" id="KW-0732">Signal</keyword>
<feature type="chain" id="PRO_5012982935" description="Glycoside hydrolase family 12 protein" evidence="3">
    <location>
        <begin position="18"/>
        <end position="260"/>
    </location>
</feature>
<dbReference type="SUPFAM" id="SSF49899">
    <property type="entry name" value="Concanavalin A-like lectins/glucanases"/>
    <property type="match status" value="1"/>
</dbReference>
<keyword evidence="2" id="KW-0326">Glycosidase</keyword>
<evidence type="ECO:0000256" key="1">
    <source>
        <dbReference type="ARBA" id="ARBA00005519"/>
    </source>
</evidence>
<evidence type="ECO:0000313" key="4">
    <source>
        <dbReference type="EMBL" id="OSS51253.1"/>
    </source>
</evidence>
<dbReference type="AlphaFoldDB" id="A0A1Y2M5A9"/>
<feature type="signal peptide" evidence="3">
    <location>
        <begin position="1"/>
        <end position="17"/>
    </location>
</feature>
<keyword evidence="5" id="KW-1185">Reference proteome</keyword>
<accession>A0A1Y2M5A9</accession>
<dbReference type="OMA" id="IEYDYKY"/>
<keyword evidence="2" id="KW-0119">Carbohydrate metabolism</keyword>
<dbReference type="Gene3D" id="2.60.120.180">
    <property type="match status" value="1"/>
</dbReference>
<organism evidence="4 5">
    <name type="scientific">Epicoccum nigrum</name>
    <name type="common">Soil fungus</name>
    <name type="synonym">Epicoccum purpurascens</name>
    <dbReference type="NCBI Taxonomy" id="105696"/>
    <lineage>
        <taxon>Eukaryota</taxon>
        <taxon>Fungi</taxon>
        <taxon>Dikarya</taxon>
        <taxon>Ascomycota</taxon>
        <taxon>Pezizomycotina</taxon>
        <taxon>Dothideomycetes</taxon>
        <taxon>Pleosporomycetidae</taxon>
        <taxon>Pleosporales</taxon>
        <taxon>Pleosporineae</taxon>
        <taxon>Didymellaceae</taxon>
        <taxon>Epicoccum</taxon>
    </lineage>
</organism>
<sequence>MFLHAATLASFLALAAASPVASSPIEQPELVSRQAASLCGQYDYYAANGYEFNNNNWGKGAASSGSQCTYVQSTSGSGVSWSTTWNWQGGQDNVKSYANAGRQFARGLNVGKIKSLPTSITWDYQPRDIRANVAYDVFTAADPNHATSSGDYELMVWLARIGGVYPIGNKVATVNLAGYNWDLYSGPNGSMKVFSFIPSDGSWKFTFNADLKVFFNYLAQNQGYPINNQNLIVFQQGTEPFTSPGQTKYTVSSYSANVNM</sequence>
<keyword evidence="2" id="KW-0624">Polysaccharide degradation</keyword>
<dbReference type="PANTHER" id="PTHR34002:SF10">
    <property type="entry name" value="PUTATIVE-RELATED"/>
    <property type="match status" value="1"/>
</dbReference>
<name>A0A1Y2M5A9_EPING</name>
<dbReference type="InParanoid" id="A0A1Y2M5A9"/>
<dbReference type="PANTHER" id="PTHR34002">
    <property type="entry name" value="BLR1656 PROTEIN"/>
    <property type="match status" value="1"/>
</dbReference>
<evidence type="ECO:0008006" key="6">
    <source>
        <dbReference type="Google" id="ProtNLM"/>
    </source>
</evidence>
<dbReference type="InterPro" id="IPR013320">
    <property type="entry name" value="ConA-like_dom_sf"/>
</dbReference>
<gene>
    <name evidence="4" type="ORF">B5807_03329</name>
</gene>
<dbReference type="GO" id="GO:0008810">
    <property type="term" value="F:cellulase activity"/>
    <property type="evidence" value="ECO:0007669"/>
    <property type="project" value="InterPro"/>
</dbReference>
<dbReference type="Pfam" id="PF01670">
    <property type="entry name" value="Glyco_hydro_12"/>
    <property type="match status" value="1"/>
</dbReference>
<comment type="similarity">
    <text evidence="1 2">Belongs to the glycosyl hydrolase 12 (cellulase H) family.</text>
</comment>
<dbReference type="InterPro" id="IPR002594">
    <property type="entry name" value="GH12"/>
</dbReference>
<dbReference type="EMBL" id="KZ107840">
    <property type="protein sequence ID" value="OSS51253.1"/>
    <property type="molecule type" value="Genomic_DNA"/>
</dbReference>